<dbReference type="PROSITE" id="PS50011">
    <property type="entry name" value="PROTEIN_KINASE_DOM"/>
    <property type="match status" value="1"/>
</dbReference>
<dbReference type="GO" id="GO:0005524">
    <property type="term" value="F:ATP binding"/>
    <property type="evidence" value="ECO:0007669"/>
    <property type="project" value="UniProtKB-UniRule"/>
</dbReference>
<comment type="caution">
    <text evidence="20">The sequence shown here is derived from an EMBL/GenBank/DDBJ whole genome shotgun (WGS) entry which is preliminary data.</text>
</comment>
<comment type="catalytic activity">
    <reaction evidence="10">
        <text>L-seryl-[protein] + ATP = O-phospho-L-seryl-[protein] + ADP + H(+)</text>
        <dbReference type="Rhea" id="RHEA:17989"/>
        <dbReference type="Rhea" id="RHEA-COMP:9863"/>
        <dbReference type="Rhea" id="RHEA-COMP:11604"/>
        <dbReference type="ChEBI" id="CHEBI:15378"/>
        <dbReference type="ChEBI" id="CHEBI:29999"/>
        <dbReference type="ChEBI" id="CHEBI:30616"/>
        <dbReference type="ChEBI" id="CHEBI:83421"/>
        <dbReference type="ChEBI" id="CHEBI:456216"/>
        <dbReference type="EC" id="2.7.12.1"/>
    </reaction>
</comment>
<dbReference type="FunFam" id="3.30.200.20:FF:000087">
    <property type="entry name" value="Dual specificity tyrosine-phosphorylation-regulated kinase 1A"/>
    <property type="match status" value="1"/>
</dbReference>
<dbReference type="InterPro" id="IPR011009">
    <property type="entry name" value="Kinase-like_dom_sf"/>
</dbReference>
<dbReference type="FunFam" id="1.10.510.10:FF:000117">
    <property type="entry name" value="dual specificity tyrosine-phosphorylation-regulated kinase 1A isoform X1"/>
    <property type="match status" value="1"/>
</dbReference>
<feature type="region of interest" description="Disordered" evidence="18">
    <location>
        <begin position="842"/>
        <end position="871"/>
    </location>
</feature>
<dbReference type="CDD" id="cd14226">
    <property type="entry name" value="PKc_DYRK1"/>
    <property type="match status" value="1"/>
</dbReference>
<keyword evidence="6 17" id="KW-0547">Nucleotide-binding</keyword>
<keyword evidence="8 17" id="KW-0067">ATP-binding</keyword>
<sequence length="898" mass="100974">MSECCWPVPFRSIPFHSVCSTVPYCIPFPFLRHHLLDFSRDLQVPSSSSSSSSMWPAPSSSSQSSSTVAVAAAAAAVSASTQPSPNVDISTPSYLNVASHSSNNAYSPNSASFCNNMDVMAPGHNPHLGFHLGGHIPSTSNQTPQLVDSTSTISQHNVAPPQSGGVVLPSVVQHPRTCRDPAFAPLRKLSVDLIVTYKGINESYYARKAKRRHDHEQMLHQQITQDHQQQQITQPPIKQAPPLTQQQLAQLVFSSQPQQDQRQDVSQQSTSTLPIAHLQTPVSGREVKNTRLGAHNNGYDDENHDYILQEGEIFSDRYRIQCHIGKGSFGQVAKAYDIVEHTDVAIKIIKNKKPFHDQAQIEIKLLEMMNKHESESKYYVVKLRAHFVWRNHLCLVFELLSYNLYDLLRNTNFRGVSLNLTRKFGQQLAATLHFLASPELKIIHCDLKPENVLLCNPKRSAIKVIDFGSSCQIGHWIYQYIQSRFYRSPEILLGVAYDTAIDMWSLGCILVEMHTGEALFAGTCEYDQMMRIVEVLGMPPKHMLDSAPKTKKFFDKMEDGSYVCRRSRDGKHYRAPGQRKLSDIIGVENGGPGGRRLGEAGHTVDEYTKFKDLVEKMLNFDPQKRITPYNAVRHPFFKRSEDSAPTPVHASQTRSNLQQQNMSTSAPQMHTLQSNQAHVMQHFQLNQPIYMEDSRMNQMDCTDSSGVLPSNIQVQPVSASGSNTFQPQLVSQVSNLYQISQPFGNVQQQIQQHQQPSLQQQQQYNSRSTMVQSNKSRAYQPQHQFISNQSQASIWATTDHHNDLNRPYGHHSHSAATLQSLQKQNCLLPQSRNLSFDGPMLNAQQQQQTANTNRISNNSNTRTNSSATNPTSVLFPNTFMQQQQHNHLGIPTNQPAFP</sequence>
<dbReference type="SMART" id="SM00220">
    <property type="entry name" value="S_TKc"/>
    <property type="match status" value="1"/>
</dbReference>
<evidence type="ECO:0000256" key="2">
    <source>
        <dbReference type="ARBA" id="ARBA00008867"/>
    </source>
</evidence>
<feature type="region of interest" description="Disordered" evidence="18">
    <location>
        <begin position="209"/>
        <end position="234"/>
    </location>
</feature>
<evidence type="ECO:0000256" key="5">
    <source>
        <dbReference type="ARBA" id="ARBA00022679"/>
    </source>
</evidence>
<dbReference type="InterPro" id="IPR050494">
    <property type="entry name" value="Ser_Thr_dual-spec_kinase"/>
</dbReference>
<dbReference type="PANTHER" id="PTHR24058:SF28">
    <property type="entry name" value="SERINE_THREONINE-PROTEIN KINASE MINIBRAIN"/>
    <property type="match status" value="1"/>
</dbReference>
<gene>
    <name evidence="20" type="ORF">AB6A40_003111</name>
</gene>
<dbReference type="InterPro" id="IPR000719">
    <property type="entry name" value="Prot_kinase_dom"/>
</dbReference>
<dbReference type="EMBL" id="JBGFUD010001522">
    <property type="protein sequence ID" value="MFH4976402.1"/>
    <property type="molecule type" value="Genomic_DNA"/>
</dbReference>
<evidence type="ECO:0000256" key="1">
    <source>
        <dbReference type="ARBA" id="ARBA00004123"/>
    </source>
</evidence>
<keyword evidence="4" id="KW-0723">Serine/threonine-protein kinase</keyword>
<comment type="catalytic activity">
    <reaction evidence="12">
        <text>L-tyrosyl-[protein] + ATP = O-phospho-L-tyrosyl-[protein] + ADP + H(+)</text>
        <dbReference type="Rhea" id="RHEA:10596"/>
        <dbReference type="Rhea" id="RHEA-COMP:10136"/>
        <dbReference type="Rhea" id="RHEA-COMP:20101"/>
        <dbReference type="ChEBI" id="CHEBI:15378"/>
        <dbReference type="ChEBI" id="CHEBI:30616"/>
        <dbReference type="ChEBI" id="CHEBI:46858"/>
        <dbReference type="ChEBI" id="CHEBI:61978"/>
        <dbReference type="ChEBI" id="CHEBI:456216"/>
        <dbReference type="EC" id="2.7.12.1"/>
    </reaction>
</comment>
<evidence type="ECO:0000256" key="7">
    <source>
        <dbReference type="ARBA" id="ARBA00022777"/>
    </source>
</evidence>
<comment type="similarity">
    <text evidence="2">Belongs to the protein kinase superfamily. CMGC Ser/Thr protein kinase family. MNB/DYRK subfamily.</text>
</comment>
<proteinExistence type="inferred from homology"/>
<feature type="binding site" evidence="17">
    <location>
        <position position="347"/>
    </location>
    <ligand>
        <name>ATP</name>
        <dbReference type="ChEBI" id="CHEBI:30616"/>
    </ligand>
</feature>
<evidence type="ECO:0000256" key="10">
    <source>
        <dbReference type="ARBA" id="ARBA00049003"/>
    </source>
</evidence>
<evidence type="ECO:0000256" key="12">
    <source>
        <dbReference type="ARBA" id="ARBA00051680"/>
    </source>
</evidence>
<dbReference type="GO" id="GO:0004712">
    <property type="term" value="F:protein serine/threonine/tyrosine kinase activity"/>
    <property type="evidence" value="ECO:0007669"/>
    <property type="project" value="UniProtKB-EC"/>
</dbReference>
<evidence type="ECO:0000313" key="20">
    <source>
        <dbReference type="EMBL" id="MFH4976402.1"/>
    </source>
</evidence>
<evidence type="ECO:0000256" key="8">
    <source>
        <dbReference type="ARBA" id="ARBA00022840"/>
    </source>
</evidence>
<keyword evidence="5" id="KW-0808">Transferase</keyword>
<dbReference type="PROSITE" id="PS00108">
    <property type="entry name" value="PROTEIN_KINASE_ST"/>
    <property type="match status" value="1"/>
</dbReference>
<dbReference type="Proteomes" id="UP001608902">
    <property type="component" value="Unassembled WGS sequence"/>
</dbReference>
<dbReference type="InterPro" id="IPR017441">
    <property type="entry name" value="Protein_kinase_ATP_BS"/>
</dbReference>
<feature type="compositionally biased region" description="Polar residues" evidence="18">
    <location>
        <begin position="649"/>
        <end position="666"/>
    </location>
</feature>
<feature type="compositionally biased region" description="Low complexity" evidence="18">
    <location>
        <begin position="220"/>
        <end position="234"/>
    </location>
</feature>
<dbReference type="EC" id="2.7.12.1" evidence="3"/>
<dbReference type="GO" id="GO:0004674">
    <property type="term" value="F:protein serine/threonine kinase activity"/>
    <property type="evidence" value="ECO:0007669"/>
    <property type="project" value="UniProtKB-KW"/>
</dbReference>
<evidence type="ECO:0000256" key="17">
    <source>
        <dbReference type="PROSITE-ProRule" id="PRU10141"/>
    </source>
</evidence>
<evidence type="ECO:0000256" key="13">
    <source>
        <dbReference type="ARBA" id="ARBA00054345"/>
    </source>
</evidence>
<reference evidence="20 21" key="1">
    <citation type="submission" date="2024-08" db="EMBL/GenBank/DDBJ databases">
        <title>Gnathostoma spinigerum genome.</title>
        <authorList>
            <person name="Gonzalez-Bertolin B."/>
            <person name="Monzon S."/>
            <person name="Zaballos A."/>
            <person name="Jimenez P."/>
            <person name="Dekumyoy P."/>
            <person name="Varona S."/>
            <person name="Cuesta I."/>
            <person name="Sumanam S."/>
            <person name="Adisakwattana P."/>
            <person name="Gasser R.B."/>
            <person name="Hernandez-Gonzalez A."/>
            <person name="Young N.D."/>
            <person name="Perteguer M.J."/>
        </authorList>
    </citation>
    <scope>NUCLEOTIDE SEQUENCE [LARGE SCALE GENOMIC DNA]</scope>
    <source>
        <strain evidence="20">AL3</strain>
        <tissue evidence="20">Liver</tissue>
    </source>
</reference>
<evidence type="ECO:0000256" key="4">
    <source>
        <dbReference type="ARBA" id="ARBA00022527"/>
    </source>
</evidence>
<dbReference type="PROSITE" id="PS00107">
    <property type="entry name" value="PROTEIN_KINASE_ATP"/>
    <property type="match status" value="1"/>
</dbReference>
<comment type="function">
    <text evidence="13">Possible role in the function of olfactory neurons.</text>
</comment>
<dbReference type="SUPFAM" id="SSF56112">
    <property type="entry name" value="Protein kinase-like (PK-like)"/>
    <property type="match status" value="1"/>
</dbReference>
<dbReference type="AlphaFoldDB" id="A0ABD6EIK5"/>
<dbReference type="Gene3D" id="1.10.510.10">
    <property type="entry name" value="Transferase(Phosphotransferase) domain 1"/>
    <property type="match status" value="2"/>
</dbReference>
<name>A0ABD6EIK5_9BILA</name>
<evidence type="ECO:0000256" key="15">
    <source>
        <dbReference type="ARBA" id="ARBA00077071"/>
    </source>
</evidence>
<organism evidence="20 21">
    <name type="scientific">Gnathostoma spinigerum</name>
    <dbReference type="NCBI Taxonomy" id="75299"/>
    <lineage>
        <taxon>Eukaryota</taxon>
        <taxon>Metazoa</taxon>
        <taxon>Ecdysozoa</taxon>
        <taxon>Nematoda</taxon>
        <taxon>Chromadorea</taxon>
        <taxon>Rhabditida</taxon>
        <taxon>Spirurina</taxon>
        <taxon>Gnathostomatomorpha</taxon>
        <taxon>Gnathostomatoidea</taxon>
        <taxon>Gnathostomatidae</taxon>
        <taxon>Gnathostoma</taxon>
    </lineage>
</organism>
<feature type="region of interest" description="Disordered" evidence="18">
    <location>
        <begin position="747"/>
        <end position="769"/>
    </location>
</feature>
<feature type="compositionally biased region" description="Low complexity" evidence="18">
    <location>
        <begin position="253"/>
        <end position="272"/>
    </location>
</feature>
<evidence type="ECO:0000256" key="11">
    <source>
        <dbReference type="ARBA" id="ARBA00049308"/>
    </source>
</evidence>
<feature type="region of interest" description="Disordered" evidence="18">
    <location>
        <begin position="639"/>
        <end position="666"/>
    </location>
</feature>
<comment type="subcellular location">
    <subcellularLocation>
        <location evidence="1">Nucleus</location>
    </subcellularLocation>
</comment>
<evidence type="ECO:0000256" key="9">
    <source>
        <dbReference type="ARBA" id="ARBA00023242"/>
    </source>
</evidence>
<evidence type="ECO:0000256" key="16">
    <source>
        <dbReference type="ARBA" id="ARBA00081336"/>
    </source>
</evidence>
<evidence type="ECO:0000256" key="6">
    <source>
        <dbReference type="ARBA" id="ARBA00022741"/>
    </source>
</evidence>
<comment type="catalytic activity">
    <reaction evidence="11">
        <text>L-threonyl-[protein] + ATP = O-phospho-L-threonyl-[protein] + ADP + H(+)</text>
        <dbReference type="Rhea" id="RHEA:46608"/>
        <dbReference type="Rhea" id="RHEA-COMP:11060"/>
        <dbReference type="Rhea" id="RHEA-COMP:11605"/>
        <dbReference type="ChEBI" id="CHEBI:15378"/>
        <dbReference type="ChEBI" id="CHEBI:30013"/>
        <dbReference type="ChEBI" id="CHEBI:30616"/>
        <dbReference type="ChEBI" id="CHEBI:61977"/>
        <dbReference type="ChEBI" id="CHEBI:456216"/>
        <dbReference type="EC" id="2.7.12.1"/>
    </reaction>
</comment>
<dbReference type="PANTHER" id="PTHR24058">
    <property type="entry name" value="DUAL SPECIFICITY PROTEIN KINASE"/>
    <property type="match status" value="1"/>
</dbReference>
<dbReference type="InterPro" id="IPR044131">
    <property type="entry name" value="PKc_DYR1A/1B"/>
</dbReference>
<protein>
    <recommendedName>
        <fullName evidence="14">Dual specificity tyrosine-phosphorylation-regulated kinase mbk-1</fullName>
        <ecNumber evidence="3">2.7.12.1</ecNumber>
    </recommendedName>
    <alternativeName>
        <fullName evidence="15">Dual specificity Yak1-related kinase mbk-1</fullName>
    </alternativeName>
    <alternativeName>
        <fullName evidence="16">Minibrain Kinase 1</fullName>
    </alternativeName>
</protein>
<keyword evidence="7" id="KW-0418">Kinase</keyword>
<dbReference type="GO" id="GO:0005634">
    <property type="term" value="C:nucleus"/>
    <property type="evidence" value="ECO:0007669"/>
    <property type="project" value="UniProtKB-SubCell"/>
</dbReference>
<evidence type="ECO:0000313" key="21">
    <source>
        <dbReference type="Proteomes" id="UP001608902"/>
    </source>
</evidence>
<keyword evidence="21" id="KW-1185">Reference proteome</keyword>
<dbReference type="InterPro" id="IPR008271">
    <property type="entry name" value="Ser/Thr_kinase_AS"/>
</dbReference>
<keyword evidence="9" id="KW-0539">Nucleus</keyword>
<evidence type="ECO:0000256" key="18">
    <source>
        <dbReference type="SAM" id="MobiDB-lite"/>
    </source>
</evidence>
<feature type="domain" description="Protein kinase" evidence="19">
    <location>
        <begin position="318"/>
        <end position="637"/>
    </location>
</feature>
<feature type="region of interest" description="Disordered" evidence="18">
    <location>
        <begin position="253"/>
        <end position="275"/>
    </location>
</feature>
<evidence type="ECO:0000256" key="14">
    <source>
        <dbReference type="ARBA" id="ARBA00070594"/>
    </source>
</evidence>
<dbReference type="Pfam" id="PF00069">
    <property type="entry name" value="Pkinase"/>
    <property type="match status" value="1"/>
</dbReference>
<evidence type="ECO:0000259" key="19">
    <source>
        <dbReference type="PROSITE" id="PS50011"/>
    </source>
</evidence>
<feature type="compositionally biased region" description="Low complexity" evidence="18">
    <location>
        <begin position="747"/>
        <end position="763"/>
    </location>
</feature>
<evidence type="ECO:0000256" key="3">
    <source>
        <dbReference type="ARBA" id="ARBA00013203"/>
    </source>
</evidence>
<dbReference type="Gene3D" id="3.30.200.20">
    <property type="entry name" value="Phosphorylase Kinase, domain 1"/>
    <property type="match status" value="1"/>
</dbReference>
<accession>A0ABD6EIK5</accession>